<feature type="region of interest" description="Disordered" evidence="1">
    <location>
        <begin position="851"/>
        <end position="910"/>
    </location>
</feature>
<dbReference type="InterPro" id="IPR036844">
    <property type="entry name" value="Hint_dom_sf"/>
</dbReference>
<dbReference type="PROSITE" id="PS50819">
    <property type="entry name" value="INTEIN_ENDONUCLEASE"/>
    <property type="match status" value="1"/>
</dbReference>
<gene>
    <name evidence="4" type="ORF">MM415A00400_0015</name>
    <name evidence="3" type="ORF">MM415B01564_0002</name>
</gene>
<dbReference type="Pfam" id="PF14528">
    <property type="entry name" value="LAGLIDADG_3"/>
    <property type="match status" value="1"/>
</dbReference>
<dbReference type="Pfam" id="PF06074">
    <property type="entry name" value="Portal_Mu"/>
    <property type="match status" value="2"/>
</dbReference>
<dbReference type="InterPro" id="IPR027434">
    <property type="entry name" value="Homing_endonucl"/>
</dbReference>
<evidence type="ECO:0000256" key="1">
    <source>
        <dbReference type="SAM" id="MobiDB-lite"/>
    </source>
</evidence>
<reference evidence="3" key="1">
    <citation type="submission" date="2020-03" db="EMBL/GenBank/DDBJ databases">
        <title>The deep terrestrial virosphere.</title>
        <authorList>
            <person name="Holmfeldt K."/>
            <person name="Nilsson E."/>
            <person name="Simone D."/>
            <person name="Lopez-Fernandez M."/>
            <person name="Wu X."/>
            <person name="de Brujin I."/>
            <person name="Lundin D."/>
            <person name="Andersson A."/>
            <person name="Bertilsson S."/>
            <person name="Dopson M."/>
        </authorList>
    </citation>
    <scope>NUCLEOTIDE SEQUENCE</scope>
    <source>
        <strain evidence="4">MM415A00400</strain>
        <strain evidence="3">MM415B01564</strain>
    </source>
</reference>
<dbReference type="EMBL" id="MT141292">
    <property type="protein sequence ID" value="QJA57786.1"/>
    <property type="molecule type" value="Genomic_DNA"/>
</dbReference>
<dbReference type="InterPro" id="IPR004860">
    <property type="entry name" value="LAGLIDADG_dom"/>
</dbReference>
<proteinExistence type="predicted"/>
<organism evidence="3">
    <name type="scientific">viral metagenome</name>
    <dbReference type="NCBI Taxonomy" id="1070528"/>
    <lineage>
        <taxon>unclassified sequences</taxon>
        <taxon>metagenomes</taxon>
        <taxon>organismal metagenomes</taxon>
    </lineage>
</organism>
<dbReference type="Gene3D" id="3.10.28.10">
    <property type="entry name" value="Homing endonucleases"/>
    <property type="match status" value="1"/>
</dbReference>
<evidence type="ECO:0000259" key="2">
    <source>
        <dbReference type="PROSITE" id="PS50819"/>
    </source>
</evidence>
<feature type="domain" description="DOD-type homing endonuclease" evidence="2">
    <location>
        <begin position="401"/>
        <end position="525"/>
    </location>
</feature>
<dbReference type="InterPro" id="IPR004042">
    <property type="entry name" value="Intein_endonuc_central"/>
</dbReference>
<dbReference type="SUPFAM" id="SSF55608">
    <property type="entry name" value="Homing endonucleases"/>
    <property type="match status" value="1"/>
</dbReference>
<dbReference type="GO" id="GO:0004519">
    <property type="term" value="F:endonuclease activity"/>
    <property type="evidence" value="ECO:0007669"/>
    <property type="project" value="InterPro"/>
</dbReference>
<accession>A0A6M3IJU5</accession>
<dbReference type="SUPFAM" id="SSF51294">
    <property type="entry name" value="Hedgehog/intein (Hint) domain"/>
    <property type="match status" value="1"/>
</dbReference>
<dbReference type="EMBL" id="MT142490">
    <property type="protein sequence ID" value="QJA82542.1"/>
    <property type="molecule type" value="Genomic_DNA"/>
</dbReference>
<name>A0A6M3IJU5_9ZZZZ</name>
<dbReference type="PRINTS" id="PR00379">
    <property type="entry name" value="INTEIN"/>
</dbReference>
<evidence type="ECO:0000313" key="4">
    <source>
        <dbReference type="EMBL" id="QJA82542.1"/>
    </source>
</evidence>
<protein>
    <recommendedName>
        <fullName evidence="2">DOD-type homing endonuclease domain-containing protein</fullName>
    </recommendedName>
</protein>
<sequence length="931" mass="102408">MGRKRLLSAERHRELRRLWGDKSATIAELAERFDISTTSAFRYATSDPAERPVGRQEVFIDSPGVGSSSMGATPAKLRVGDAFKEFGISGLQRFGGSVMEDYLQDWAALSRMVPLVKRMIDHPTISAILFAVEMTIRSAEWSVEPVGEEKADKDAAEFLESCLDDMSHTMDDHVVQALTMVPYGFAPFETVYKRRRGPDRDPASNYDDGLIGWRKFAYRAPDTLSPGDEWVFDEAGGVQGMNQSPPPAGQKVTIPIEKMLLYRTTSAKNNPQGRALAVDTPIPTPDGWRTMGELQIGDRIFDENGNIRHVVAVSEIFQDRPCYSVQFNMADPIIADAEHLWFTQNFYERSKKKTGRIRATAEMAIDHRKPFNGATVANYSIPWAAALRYVRQEALPISPYVLGLWLGDGHSRSAIISAHEDDAEELVCLLSQEGYDTGEIKTNNGRGVQFRVLEETQARLRLDGLLMNKHVPRAYMMGSPEQRLGLLQGLMDSDGHVTSFGQCEFMSTNIGLAQDVLELVRSLGCAAALRPRAVQEGLPAWRVQFTPASFVPFRLLRKRMRRAMSRARSMHYIQAIEEADRADTVCIQTDAPGGLFLAGAGMVPTHNSALRGAYIPWYFAKNLAEIEGISAERMGAGVPVIYLGGGTVKSGANSDFDSAKKVVRDLAADEQAGVVFPHPKQTGDGTGMLFELVSPPSRGIVDFHQVIERYNQQIAQTLLAQFIFLGMTQRGTQALAVRSTDFFTQAIDGWTESISQVFNKFAVPRLFRLNSSSFPNITGYPKVVVGPLGTFDVTAFVNAVKTAADAGALTKTIDVERAVRVALELPEPDDLEERITAEKEQAAAAKAEAQARLQKMTKGKGDVDLGEDDEDDAGGRAKGRPTDKPDTGDEDEDDAGGATGGNEKAGAIRRVTDQVRELIEKFKASPRVKVR</sequence>
<dbReference type="InterPro" id="IPR009279">
    <property type="entry name" value="Portal_Mu"/>
</dbReference>
<dbReference type="GO" id="GO:0016539">
    <property type="term" value="P:intein-mediated protein splicing"/>
    <property type="evidence" value="ECO:0007669"/>
    <property type="project" value="InterPro"/>
</dbReference>
<dbReference type="AlphaFoldDB" id="A0A6M3IJU5"/>
<evidence type="ECO:0000313" key="3">
    <source>
        <dbReference type="EMBL" id="QJA57786.1"/>
    </source>
</evidence>
<dbReference type="InterPro" id="IPR006142">
    <property type="entry name" value="INTEIN"/>
</dbReference>